<gene>
    <name evidence="1" type="ORF">CARN6_2643</name>
</gene>
<protein>
    <submittedName>
        <fullName evidence="1">Uncharacterized protein</fullName>
    </submittedName>
</protein>
<dbReference type="AlphaFoldDB" id="E6QPC1"/>
<organism evidence="1">
    <name type="scientific">mine drainage metagenome</name>
    <dbReference type="NCBI Taxonomy" id="410659"/>
    <lineage>
        <taxon>unclassified sequences</taxon>
        <taxon>metagenomes</taxon>
        <taxon>ecological metagenomes</taxon>
    </lineage>
</organism>
<comment type="caution">
    <text evidence="1">The sequence shown here is derived from an EMBL/GenBank/DDBJ whole genome shotgun (WGS) entry which is preliminary data.</text>
</comment>
<dbReference type="EMBL" id="CABQ01000318">
    <property type="protein sequence ID" value="CBI09092.1"/>
    <property type="molecule type" value="Genomic_DNA"/>
</dbReference>
<proteinExistence type="predicted"/>
<sequence length="271" mass="28440">MLPEDLDESRAIRREVAAAARELGMEARDAALDPLVDASTAVATDEPRGVPALEAAAAAYAAAMKGSSLDYEAARLDLHSSVLRALSDGSEAPTPVQRALALGFSGAVSGPNRTESSTEQVRATAFVAQDLARMPGEDLARRLGVEQYDLPPILMNSFTLLALGKEMNQAADRVELAERAASQCRIVQPGEYHERSGAFVGVSPQAGIAVVRAEDGLWGYRDAELFAGVQPGEQVRATMTPDGLSVEGPAELEQETSGHVAIVSQAAEAGD</sequence>
<name>E6QPC1_9ZZZZ</name>
<reference evidence="1" key="1">
    <citation type="submission" date="2009-10" db="EMBL/GenBank/DDBJ databases">
        <title>Diversity of trophic interactions inside an arsenic-rich microbial ecosystem.</title>
        <authorList>
            <person name="Bertin P.N."/>
            <person name="Heinrich-Salmeron A."/>
            <person name="Pelletier E."/>
            <person name="Goulhen-Chollet F."/>
            <person name="Arsene-Ploetze F."/>
            <person name="Gallien S."/>
            <person name="Calteau A."/>
            <person name="Vallenet D."/>
            <person name="Casiot C."/>
            <person name="Chane-Woon-Ming B."/>
            <person name="Giloteaux L."/>
            <person name="Barakat M."/>
            <person name="Bonnefoy V."/>
            <person name="Bruneel O."/>
            <person name="Chandler M."/>
            <person name="Cleiss J."/>
            <person name="Duran R."/>
            <person name="Elbaz-Poulichet F."/>
            <person name="Fonknechten N."/>
            <person name="Lauga B."/>
            <person name="Mornico D."/>
            <person name="Ortet P."/>
            <person name="Schaeffer C."/>
            <person name="Siguier P."/>
            <person name="Alexander Thil Smith A."/>
            <person name="Van Dorsselaer A."/>
            <person name="Weissenbach J."/>
            <person name="Medigue C."/>
            <person name="Le Paslier D."/>
        </authorList>
    </citation>
    <scope>NUCLEOTIDE SEQUENCE</scope>
</reference>
<evidence type="ECO:0000313" key="1">
    <source>
        <dbReference type="EMBL" id="CBI09092.1"/>
    </source>
</evidence>
<accession>E6QPC1</accession>